<dbReference type="Proteomes" id="UP000070700">
    <property type="component" value="Unassembled WGS sequence"/>
</dbReference>
<evidence type="ECO:0000313" key="2">
    <source>
        <dbReference type="Proteomes" id="UP000070700"/>
    </source>
</evidence>
<dbReference type="InParanoid" id="A0A194XM74"/>
<evidence type="ECO:0000313" key="1">
    <source>
        <dbReference type="EMBL" id="KUJ21278.1"/>
    </source>
</evidence>
<dbReference type="AlphaFoldDB" id="A0A194XM74"/>
<accession>A0A194XM74</accession>
<name>A0A194XM74_MOLSC</name>
<dbReference type="KEGG" id="psco:LY89DRAFT_665718"/>
<dbReference type="RefSeq" id="XP_018075633.1">
    <property type="nucleotide sequence ID" value="XM_018212862.1"/>
</dbReference>
<dbReference type="GeneID" id="28822588"/>
<proteinExistence type="predicted"/>
<keyword evidence="2" id="KW-1185">Reference proteome</keyword>
<organism evidence="1 2">
    <name type="scientific">Mollisia scopiformis</name>
    <name type="common">Conifer needle endophyte fungus</name>
    <name type="synonym">Phialocephala scopiformis</name>
    <dbReference type="NCBI Taxonomy" id="149040"/>
    <lineage>
        <taxon>Eukaryota</taxon>
        <taxon>Fungi</taxon>
        <taxon>Dikarya</taxon>
        <taxon>Ascomycota</taxon>
        <taxon>Pezizomycotina</taxon>
        <taxon>Leotiomycetes</taxon>
        <taxon>Helotiales</taxon>
        <taxon>Mollisiaceae</taxon>
        <taxon>Mollisia</taxon>
    </lineage>
</organism>
<reference evidence="1 2" key="1">
    <citation type="submission" date="2015-10" db="EMBL/GenBank/DDBJ databases">
        <title>Full genome of DAOMC 229536 Phialocephala scopiformis, a fungal endophyte of spruce producing the potent anti-insectan compound rugulosin.</title>
        <authorList>
            <consortium name="DOE Joint Genome Institute"/>
            <person name="Walker A.K."/>
            <person name="Frasz S.L."/>
            <person name="Seifert K.A."/>
            <person name="Miller J.D."/>
            <person name="Mondo S.J."/>
            <person name="Labutti K."/>
            <person name="Lipzen A."/>
            <person name="Dockter R."/>
            <person name="Kennedy M."/>
            <person name="Grigoriev I.V."/>
            <person name="Spatafora J.W."/>
        </authorList>
    </citation>
    <scope>NUCLEOTIDE SEQUENCE [LARGE SCALE GENOMIC DNA]</scope>
    <source>
        <strain evidence="1 2">CBS 120377</strain>
    </source>
</reference>
<gene>
    <name evidence="1" type="ORF">LY89DRAFT_665718</name>
</gene>
<sequence length="193" mass="21878">MSSKSTQVAGLDRSSGKALACVVAFPKFGDLPIELRYIIYFLRIKAKIPVISRVSQESRSVFLRNYCLIRPMNETDHTLVLFRAMLIDFLPESKQVGPASDRLQQLVFMGEFRHGSAGTHDDLIKFGALKKLVLPCQTYRSGVKLSYGRRKRLEKDITRRLLEGYLGVEEGGKLPDLDVQFKNNTEILVDIQN</sequence>
<protein>
    <submittedName>
        <fullName evidence="1">Uncharacterized protein</fullName>
    </submittedName>
</protein>
<dbReference type="EMBL" id="KQ947408">
    <property type="protein sequence ID" value="KUJ21278.1"/>
    <property type="molecule type" value="Genomic_DNA"/>
</dbReference>